<dbReference type="InterPro" id="IPR022645">
    <property type="entry name" value="SecD/SecF_bac"/>
</dbReference>
<dbReference type="PANTHER" id="PTHR30081:SF8">
    <property type="entry name" value="PROTEIN TRANSLOCASE SUBUNIT SECF"/>
    <property type="match status" value="1"/>
</dbReference>
<dbReference type="InterPro" id="IPR048634">
    <property type="entry name" value="SecD_SecF_C"/>
</dbReference>
<evidence type="ECO:0000256" key="7">
    <source>
        <dbReference type="ARBA" id="ARBA00022989"/>
    </source>
</evidence>
<evidence type="ECO:0000256" key="1">
    <source>
        <dbReference type="ARBA" id="ARBA00004651"/>
    </source>
</evidence>
<evidence type="ECO:0000256" key="6">
    <source>
        <dbReference type="ARBA" id="ARBA00022927"/>
    </source>
</evidence>
<keyword evidence="8" id="KW-0811">Translocation</keyword>
<dbReference type="PRINTS" id="PR01755">
    <property type="entry name" value="SECFTRNLCASE"/>
</dbReference>
<dbReference type="NCBIfam" id="TIGR00966">
    <property type="entry name" value="transloc_SecF"/>
    <property type="match status" value="1"/>
</dbReference>
<dbReference type="EMBL" id="ADZX01000515">
    <property type="protein sequence ID" value="EFK96311.1"/>
    <property type="molecule type" value="Genomic_DNA"/>
</dbReference>
<reference evidence="12" key="1">
    <citation type="submission" date="2010-07" db="EMBL/GenBank/DDBJ databases">
        <authorList>
            <consortium name="CONSOLIDER consortium CSD2007-00005"/>
            <person name="Guazzaroni M.-E."/>
            <person name="Richter M."/>
            <person name="Garcia-Salamanca A."/>
            <person name="Yarza P."/>
            <person name="Ferrer M."/>
        </authorList>
    </citation>
    <scope>NUCLEOTIDE SEQUENCE</scope>
</reference>
<sequence length="122" mass="13396">TDREVSLSIVAALLTIVGYSINDKIVVYDRIRETLGRFRKMAFRDVINTSINETLSRTVLTGTTTLIVLIVLLIFGGPVIHDFAFALLIGIITGTYSSIFVASPILLLWEGKITQAGKNSRP</sequence>
<dbReference type="SUPFAM" id="SSF82866">
    <property type="entry name" value="Multidrug efflux transporter AcrB transmembrane domain"/>
    <property type="match status" value="1"/>
</dbReference>
<proteinExistence type="predicted"/>
<reference evidence="12" key="2">
    <citation type="journal article" date="2011" name="Microb. Ecol.">
        <title>Taxonomic and Functional Metagenomic Profiling of the Microbial Community in the Anoxic Sediment of a Sub-saline Shallow Lake (Laguna de Carrizo, Central Spain).</title>
        <authorList>
            <person name="Ferrer M."/>
            <person name="Guazzaroni M.E."/>
            <person name="Richter M."/>
            <person name="Garcia-Salamanca A."/>
            <person name="Yarza P."/>
            <person name="Suarez-Suarez A."/>
            <person name="Solano J."/>
            <person name="Alcaide M."/>
            <person name="van Dillewijn P."/>
            <person name="Molina-Henares M.A."/>
            <person name="Lopez-Cortes N."/>
            <person name="Al-Ramahi Y."/>
            <person name="Guerrero C."/>
            <person name="Acosta A."/>
            <person name="de Eugenio L.I."/>
            <person name="Martinez V."/>
            <person name="Marques S."/>
            <person name="Rojo F."/>
            <person name="Santero E."/>
            <person name="Genilloud O."/>
            <person name="Perez-Perez J."/>
            <person name="Rossello-Mora R."/>
            <person name="Ramos J.L."/>
        </authorList>
    </citation>
    <scope>NUCLEOTIDE SEQUENCE</scope>
</reference>
<keyword evidence="9 10" id="KW-0472">Membrane</keyword>
<organism evidence="12">
    <name type="scientific">sediment metagenome</name>
    <dbReference type="NCBI Taxonomy" id="749907"/>
    <lineage>
        <taxon>unclassified sequences</taxon>
        <taxon>metagenomes</taxon>
        <taxon>ecological metagenomes</taxon>
    </lineage>
</organism>
<evidence type="ECO:0000256" key="4">
    <source>
        <dbReference type="ARBA" id="ARBA00022475"/>
    </source>
</evidence>
<keyword evidence="5 10" id="KW-0812">Transmembrane</keyword>
<keyword evidence="4" id="KW-1003">Cell membrane</keyword>
<dbReference type="InterPro" id="IPR022813">
    <property type="entry name" value="SecD/SecF_arch_bac"/>
</dbReference>
<evidence type="ECO:0000256" key="10">
    <source>
        <dbReference type="SAM" id="Phobius"/>
    </source>
</evidence>
<evidence type="ECO:0000259" key="11">
    <source>
        <dbReference type="Pfam" id="PF02355"/>
    </source>
</evidence>
<protein>
    <recommendedName>
        <fullName evidence="2">Protein translocase subunit SecF</fullName>
    </recommendedName>
</protein>
<feature type="domain" description="Protein export membrane protein SecD/SecF C-terminal" evidence="11">
    <location>
        <begin position="3"/>
        <end position="110"/>
    </location>
</feature>
<dbReference type="GO" id="GO:0006886">
    <property type="term" value="P:intracellular protein transport"/>
    <property type="evidence" value="ECO:0007669"/>
    <property type="project" value="InterPro"/>
</dbReference>
<dbReference type="GO" id="GO:0005886">
    <property type="term" value="C:plasma membrane"/>
    <property type="evidence" value="ECO:0007669"/>
    <property type="project" value="UniProtKB-SubCell"/>
</dbReference>
<dbReference type="Pfam" id="PF02355">
    <property type="entry name" value="SecD_SecF_C"/>
    <property type="match status" value="1"/>
</dbReference>
<comment type="subcellular location">
    <subcellularLocation>
        <location evidence="1">Cell membrane</location>
        <topology evidence="1">Multi-pass membrane protein</topology>
    </subcellularLocation>
</comment>
<feature type="transmembrane region" description="Helical" evidence="10">
    <location>
        <begin position="83"/>
        <end position="109"/>
    </location>
</feature>
<accession>D9PJF2</accession>
<feature type="non-terminal residue" evidence="12">
    <location>
        <position position="1"/>
    </location>
</feature>
<feature type="transmembrane region" description="Helical" evidence="10">
    <location>
        <begin position="59"/>
        <end position="77"/>
    </location>
</feature>
<dbReference type="GO" id="GO:0015450">
    <property type="term" value="F:protein-transporting ATPase activity"/>
    <property type="evidence" value="ECO:0007669"/>
    <property type="project" value="InterPro"/>
</dbReference>
<feature type="transmembrane region" description="Helical" evidence="10">
    <location>
        <begin position="6"/>
        <end position="22"/>
    </location>
</feature>
<dbReference type="InterPro" id="IPR005665">
    <property type="entry name" value="SecF_bac"/>
</dbReference>
<evidence type="ECO:0000256" key="5">
    <source>
        <dbReference type="ARBA" id="ARBA00022692"/>
    </source>
</evidence>
<keyword evidence="3" id="KW-0813">Transport</keyword>
<gene>
    <name evidence="12" type="ORF">LDC_1661</name>
</gene>
<dbReference type="PANTHER" id="PTHR30081">
    <property type="entry name" value="PROTEIN-EXPORT MEMBRANE PROTEIN SEC"/>
    <property type="match status" value="1"/>
</dbReference>
<evidence type="ECO:0000256" key="8">
    <source>
        <dbReference type="ARBA" id="ARBA00023010"/>
    </source>
</evidence>
<evidence type="ECO:0000256" key="3">
    <source>
        <dbReference type="ARBA" id="ARBA00022448"/>
    </source>
</evidence>
<keyword evidence="6" id="KW-0653">Protein transport</keyword>
<name>D9PJF2_9ZZZZ</name>
<comment type="caution">
    <text evidence="12">The sequence shown here is derived from an EMBL/GenBank/DDBJ whole genome shotgun (WGS) entry which is preliminary data.</text>
</comment>
<evidence type="ECO:0000313" key="12">
    <source>
        <dbReference type="EMBL" id="EFK96311.1"/>
    </source>
</evidence>
<dbReference type="AlphaFoldDB" id="D9PJF2"/>
<evidence type="ECO:0000256" key="9">
    <source>
        <dbReference type="ARBA" id="ARBA00023136"/>
    </source>
</evidence>
<evidence type="ECO:0000256" key="2">
    <source>
        <dbReference type="ARBA" id="ARBA00015792"/>
    </source>
</evidence>
<dbReference type="Gene3D" id="1.20.1640.10">
    <property type="entry name" value="Multidrug efflux transporter AcrB transmembrane domain"/>
    <property type="match status" value="1"/>
</dbReference>
<keyword evidence="7 10" id="KW-1133">Transmembrane helix</keyword>